<organism evidence="4 5">
    <name type="scientific">Lineolata rhizophorae</name>
    <dbReference type="NCBI Taxonomy" id="578093"/>
    <lineage>
        <taxon>Eukaryota</taxon>
        <taxon>Fungi</taxon>
        <taxon>Dikarya</taxon>
        <taxon>Ascomycota</taxon>
        <taxon>Pezizomycotina</taxon>
        <taxon>Dothideomycetes</taxon>
        <taxon>Dothideomycetes incertae sedis</taxon>
        <taxon>Lineolatales</taxon>
        <taxon>Lineolataceae</taxon>
        <taxon>Lineolata</taxon>
    </lineage>
</organism>
<accession>A0A6A6NQL8</accession>
<feature type="compositionally biased region" description="Low complexity" evidence="1">
    <location>
        <begin position="383"/>
        <end position="399"/>
    </location>
</feature>
<dbReference type="PANTHER" id="PTHR34315">
    <property type="match status" value="1"/>
</dbReference>
<evidence type="ECO:0000313" key="4">
    <source>
        <dbReference type="EMBL" id="KAF2453724.1"/>
    </source>
</evidence>
<sequence length="421" mass="44876">MVQFIKLNTIAAAAATASLCGLAIAHPGEAHDAEKHARELATRNLYATKMSRDLEKCYSHPGYLAAQKRAVERRSAMVERLRQLRGIDVTSKPLARRDEDEWEEWIGVDHNKTGTASTDFDPSVVFASNATCVVTPEQTVGPYFVAGEMIRSNVTEGQAGVPLHLEFQFIDTSTCEPITVEHMVDIWHCNATGVYSGLDTMDQGGLDSTFARGVQRTDSDGTVQFDTIFPGHYTGRATHIHLTTHMGATELANGTYSGGVDDHIGQVYFDQDLRDLIETLEPYTANDMEVTQNEDDNIAPTGSSEDSDPIVEYTYLGASVEDGLLAWKVVGLDLTANYTDNATPAAYYREGGGVANPDANSGMPDGGGAPGGNGTMPGGPGANGTAPGNATASAGTGTSGTADVVVSTATSGAQRRFRLWW</sequence>
<dbReference type="AlphaFoldDB" id="A0A6A6NQL8"/>
<keyword evidence="4" id="KW-0560">Oxidoreductase</keyword>
<dbReference type="Pfam" id="PF00775">
    <property type="entry name" value="Dioxygenase_C"/>
    <property type="match status" value="1"/>
</dbReference>
<feature type="region of interest" description="Disordered" evidence="1">
    <location>
        <begin position="357"/>
        <end position="399"/>
    </location>
</feature>
<proteinExistence type="predicted"/>
<feature type="chain" id="PRO_5025520232" evidence="2">
    <location>
        <begin position="31"/>
        <end position="421"/>
    </location>
</feature>
<evidence type="ECO:0000313" key="5">
    <source>
        <dbReference type="Proteomes" id="UP000799766"/>
    </source>
</evidence>
<evidence type="ECO:0000256" key="2">
    <source>
        <dbReference type="SAM" id="SignalP"/>
    </source>
</evidence>
<keyword evidence="4" id="KW-0223">Dioxygenase</keyword>
<keyword evidence="2" id="KW-0732">Signal</keyword>
<dbReference type="PANTHER" id="PTHR34315:SF2">
    <property type="entry name" value="ANCHORED DIOXYGENASE, PUTATIVE (AFU_ORTHOLOGUE AFUA_3G01800)-RELATED"/>
    <property type="match status" value="1"/>
</dbReference>
<dbReference type="InterPro" id="IPR000627">
    <property type="entry name" value="Intradiol_dOase_C"/>
</dbReference>
<feature type="domain" description="Intradiol ring-cleavage dioxygenases" evidence="3">
    <location>
        <begin position="156"/>
        <end position="237"/>
    </location>
</feature>
<feature type="compositionally biased region" description="Gly residues" evidence="1">
    <location>
        <begin position="364"/>
        <end position="382"/>
    </location>
</feature>
<dbReference type="EMBL" id="MU001695">
    <property type="protein sequence ID" value="KAF2453724.1"/>
    <property type="molecule type" value="Genomic_DNA"/>
</dbReference>
<dbReference type="InterPro" id="IPR015889">
    <property type="entry name" value="Intradiol_dOase_core"/>
</dbReference>
<dbReference type="GO" id="GO:0008199">
    <property type="term" value="F:ferric iron binding"/>
    <property type="evidence" value="ECO:0007669"/>
    <property type="project" value="InterPro"/>
</dbReference>
<dbReference type="SUPFAM" id="SSF49482">
    <property type="entry name" value="Aromatic compound dioxygenase"/>
    <property type="match status" value="1"/>
</dbReference>
<gene>
    <name evidence="4" type="ORF">BDY21DRAFT_117375</name>
</gene>
<dbReference type="OrthoDB" id="121380at2759"/>
<dbReference type="CDD" id="cd03457">
    <property type="entry name" value="intradiol_dioxygenase_like"/>
    <property type="match status" value="1"/>
</dbReference>
<keyword evidence="5" id="KW-1185">Reference proteome</keyword>
<reference evidence="4" key="1">
    <citation type="journal article" date="2020" name="Stud. Mycol.">
        <title>101 Dothideomycetes genomes: a test case for predicting lifestyles and emergence of pathogens.</title>
        <authorList>
            <person name="Haridas S."/>
            <person name="Albert R."/>
            <person name="Binder M."/>
            <person name="Bloem J."/>
            <person name="Labutti K."/>
            <person name="Salamov A."/>
            <person name="Andreopoulos B."/>
            <person name="Baker S."/>
            <person name="Barry K."/>
            <person name="Bills G."/>
            <person name="Bluhm B."/>
            <person name="Cannon C."/>
            <person name="Castanera R."/>
            <person name="Culley D."/>
            <person name="Daum C."/>
            <person name="Ezra D."/>
            <person name="Gonzalez J."/>
            <person name="Henrissat B."/>
            <person name="Kuo A."/>
            <person name="Liang C."/>
            <person name="Lipzen A."/>
            <person name="Lutzoni F."/>
            <person name="Magnuson J."/>
            <person name="Mondo S."/>
            <person name="Nolan M."/>
            <person name="Ohm R."/>
            <person name="Pangilinan J."/>
            <person name="Park H.-J."/>
            <person name="Ramirez L."/>
            <person name="Alfaro M."/>
            <person name="Sun H."/>
            <person name="Tritt A."/>
            <person name="Yoshinaga Y."/>
            <person name="Zwiers L.-H."/>
            <person name="Turgeon B."/>
            <person name="Goodwin S."/>
            <person name="Spatafora J."/>
            <person name="Crous P."/>
            <person name="Grigoriev I."/>
        </authorList>
    </citation>
    <scope>NUCLEOTIDE SEQUENCE</scope>
    <source>
        <strain evidence="4">ATCC 16933</strain>
    </source>
</reference>
<evidence type="ECO:0000256" key="1">
    <source>
        <dbReference type="SAM" id="MobiDB-lite"/>
    </source>
</evidence>
<dbReference type="Gene3D" id="2.60.130.10">
    <property type="entry name" value="Aromatic compound dioxygenase"/>
    <property type="match status" value="1"/>
</dbReference>
<name>A0A6A6NQL8_9PEZI</name>
<evidence type="ECO:0000259" key="3">
    <source>
        <dbReference type="Pfam" id="PF00775"/>
    </source>
</evidence>
<dbReference type="Proteomes" id="UP000799766">
    <property type="component" value="Unassembled WGS sequence"/>
</dbReference>
<protein>
    <submittedName>
        <fullName evidence="4">Intradiol ring-cleavage dioxygenase</fullName>
    </submittedName>
</protein>
<feature type="signal peptide" evidence="2">
    <location>
        <begin position="1"/>
        <end position="30"/>
    </location>
</feature>
<dbReference type="GO" id="GO:0016702">
    <property type="term" value="F:oxidoreductase activity, acting on single donors with incorporation of molecular oxygen, incorporation of two atoms of oxygen"/>
    <property type="evidence" value="ECO:0007669"/>
    <property type="project" value="InterPro"/>
</dbReference>